<keyword evidence="2" id="KW-1185">Reference proteome</keyword>
<comment type="caution">
    <text evidence="1">The sequence shown here is derived from an EMBL/GenBank/DDBJ whole genome shotgun (WGS) entry which is preliminary data.</text>
</comment>
<accession>A0A8J7KLV1</accession>
<gene>
    <name evidence="1" type="ORF">IW245_004605</name>
</gene>
<evidence type="ECO:0000313" key="2">
    <source>
        <dbReference type="Proteomes" id="UP000622552"/>
    </source>
</evidence>
<dbReference type="RefSeq" id="WP_197005173.1">
    <property type="nucleotide sequence ID" value="NZ_BONS01000037.1"/>
</dbReference>
<dbReference type="Proteomes" id="UP000622552">
    <property type="component" value="Unassembled WGS sequence"/>
</dbReference>
<dbReference type="EMBL" id="JADOUF010000001">
    <property type="protein sequence ID" value="MBG6138411.1"/>
    <property type="molecule type" value="Genomic_DNA"/>
</dbReference>
<reference evidence="1" key="1">
    <citation type="submission" date="2020-11" db="EMBL/GenBank/DDBJ databases">
        <title>Sequencing the genomes of 1000 actinobacteria strains.</title>
        <authorList>
            <person name="Klenk H.-P."/>
        </authorList>
    </citation>
    <scope>NUCLEOTIDE SEQUENCE</scope>
    <source>
        <strain evidence="1">DSM 45356</strain>
    </source>
</reference>
<protein>
    <submittedName>
        <fullName evidence="1">Uncharacterized protein</fullName>
    </submittedName>
</protein>
<evidence type="ECO:0000313" key="1">
    <source>
        <dbReference type="EMBL" id="MBG6138411.1"/>
    </source>
</evidence>
<proteinExistence type="predicted"/>
<organism evidence="1 2">
    <name type="scientific">Longispora fulva</name>
    <dbReference type="NCBI Taxonomy" id="619741"/>
    <lineage>
        <taxon>Bacteria</taxon>
        <taxon>Bacillati</taxon>
        <taxon>Actinomycetota</taxon>
        <taxon>Actinomycetes</taxon>
        <taxon>Micromonosporales</taxon>
        <taxon>Micromonosporaceae</taxon>
        <taxon>Longispora</taxon>
    </lineage>
</organism>
<name>A0A8J7KLV1_9ACTN</name>
<dbReference type="InterPro" id="IPR046275">
    <property type="entry name" value="DUF6308"/>
</dbReference>
<sequence>MTKQGKPEMTPDWSAVDDLIANREDTLDRLREYFGEVDWREKKSGYTGAWFERFDRGGDRSEVKDRFTSADMIAVSMLSIIVPARAAWLLIDDPGGTFTQLLAQIPTDIELVDVDAPGADPMSACHELWTQARRLRGVGPTTASKLLARKRPHLLPVQDSVVLAALGSPDIVWEPLRQKLRAGLHGQLVELGVEAGVPDKISALRVLDVALWMTYRPGTDSGPRA</sequence>
<dbReference type="AlphaFoldDB" id="A0A8J7KLV1"/>
<dbReference type="Pfam" id="PF19827">
    <property type="entry name" value="DUF6308"/>
    <property type="match status" value="1"/>
</dbReference>